<evidence type="ECO:0000256" key="2">
    <source>
        <dbReference type="ARBA" id="ARBA00022450"/>
    </source>
</evidence>
<dbReference type="InterPro" id="IPR045851">
    <property type="entry name" value="AMP-bd_C_sf"/>
</dbReference>
<name>A0ABX3NSQ9_9BACT</name>
<dbReference type="Proteomes" id="UP000192277">
    <property type="component" value="Unassembled WGS sequence"/>
</dbReference>
<keyword evidence="6" id="KW-1185">Reference proteome</keyword>
<dbReference type="Pfam" id="PF00501">
    <property type="entry name" value="AMP-binding"/>
    <property type="match status" value="3"/>
</dbReference>
<dbReference type="Gene3D" id="3.30.559.30">
    <property type="entry name" value="Nonribosomal peptide synthetase, condensation domain"/>
    <property type="match status" value="4"/>
</dbReference>
<dbReference type="PROSITE" id="PS00012">
    <property type="entry name" value="PHOSPHOPANTETHEINE"/>
    <property type="match status" value="3"/>
</dbReference>
<dbReference type="SUPFAM" id="SSF56801">
    <property type="entry name" value="Acetyl-CoA synthetase-like"/>
    <property type="match status" value="3"/>
</dbReference>
<dbReference type="InterPro" id="IPR036736">
    <property type="entry name" value="ACP-like_sf"/>
</dbReference>
<evidence type="ECO:0000256" key="1">
    <source>
        <dbReference type="ARBA" id="ARBA00001957"/>
    </source>
</evidence>
<dbReference type="Pfam" id="PF13193">
    <property type="entry name" value="AMP-binding_C"/>
    <property type="match status" value="3"/>
</dbReference>
<dbReference type="RefSeq" id="WP_014218592.1">
    <property type="nucleotide sequence ID" value="NZ_LWBO01000023.1"/>
</dbReference>
<feature type="domain" description="Carrier" evidence="4">
    <location>
        <begin position="3156"/>
        <end position="3231"/>
    </location>
</feature>
<dbReference type="CDD" id="cd05930">
    <property type="entry name" value="A_NRPS"/>
    <property type="match status" value="2"/>
</dbReference>
<dbReference type="InterPro" id="IPR025110">
    <property type="entry name" value="AMP-bd_C"/>
</dbReference>
<protein>
    <recommendedName>
        <fullName evidence="4">Carrier domain-containing protein</fullName>
    </recommendedName>
</protein>
<organism evidence="5 6">
    <name type="scientific">Niastella koreensis</name>
    <dbReference type="NCBI Taxonomy" id="354356"/>
    <lineage>
        <taxon>Bacteria</taxon>
        <taxon>Pseudomonadati</taxon>
        <taxon>Bacteroidota</taxon>
        <taxon>Chitinophagia</taxon>
        <taxon>Chitinophagales</taxon>
        <taxon>Chitinophagaceae</taxon>
        <taxon>Niastella</taxon>
    </lineage>
</organism>
<dbReference type="PANTHER" id="PTHR45527:SF1">
    <property type="entry name" value="FATTY ACID SYNTHASE"/>
    <property type="match status" value="1"/>
</dbReference>
<evidence type="ECO:0000313" key="6">
    <source>
        <dbReference type="Proteomes" id="UP000192277"/>
    </source>
</evidence>
<dbReference type="Gene3D" id="1.10.1200.10">
    <property type="entry name" value="ACP-like"/>
    <property type="match status" value="3"/>
</dbReference>
<dbReference type="SUPFAM" id="SSF47336">
    <property type="entry name" value="ACP-like"/>
    <property type="match status" value="3"/>
</dbReference>
<sequence>MKKLLADIRDNNILLEVVNGELKVFAESNPDPLLLAEIKKRKSDLLQILSGNSSVNPGGVPDLFIPLVAQSRDYVLSSAQRRLWVLNQLEPESSAYNLRGSHVFEGELNVAGLEFAFNSLIARHEILRTVFKINDHGEVRQYVLTPEASGTAIMYVDLCNYADQETQLNVSIHQAERTSFNLAEGPLLKATLYKMSDGKWVFSYVMHHIIGDAWSTGVLVRELMTIYNARIRNEVVPLTPLRIQYKDFAAWQQQQLAGSMAETNKTYWLKQFEGDIPVFNLATGKTRPAVKSNQGGVVRATINSRLTAAIKKLGGEEGATLFMTMLALVKTLLYRYTGQEDIVIGTSIASREHIELENQIGFYVNTLALRTRFNGQQNFKELLNKVGEVTMGAFAHQDFPFDELVDSLEPDRDRSRHPLFDVMVVLQNINLASNKTTEPRQLNKINVKEHRSIEHVVNKFDLTFFITDTGEQLLLRIVYDKDMYDAGLIQRMAGHLEQLIDAIITEPAAPLTGLDLLDAAETKQLLDDFGTSAVSYPAQHNIITIFEEQVAKTPDAIALVAGKAVLSYAGFNEKVNRLANFLKKEHGIGANDRVGIVLDRSEKLIIAMFGVLKAGGSYVVIEPDNPASRQAYITRDAGVKLLITQTDHLFNVSYYNGPVFAIDVQLDTLETSPHCETRIQPEHLAYLVYTSGTTGEPKGVMVTHSNVTDYHYGILNATNIGDCKTFGLVSTAAADLGNTVIYTSLLLGGMLQVYSADEVTNGKKMRQQKPDCIKIVPSHWKALQDSNDFFLPQKCLVFGGETLTGDIIEMVRAGQGACDVYNHYGPSETTIGKLIKKVAVHDKIERVPLGKPFGNTAIYVLDEHASLLPAGVAGEICISGRGLAQGYLNQPALTAQKFVANPFKKGELIYKTGDLGIWLPDGDMLFLGRKDSQVKIRGYRVELGEIEQALLACEGVTSVIVLARMIAESENVLVAYYTGKQAIDPDLLRTHLTNTLPAYMAPQHYQQIDHFPLTRNGKIDRKRLPAPEEPAVTNFIGPRNKTEEKLVEIWKEVLDRESVSVTDNFFAVGGHSLRAIRLVNLIHKTFQVTIGLKDIFATLVLEDQAKMIANSPRSLWAPIEPAAVSSSGYPLSSAQYRLWLLSQFEQANIGYVVPSSQVFEGPLDRNALEYAFKNVIERHEILRTVFREDQAGEVKQFVLAPEDASLNITFHDLRNEPQQEQKAQELVNAAYRRPFNLATGPLITACLIGLTDHKWVFSCVMHHLISDGWSRNILTKELLLFYNSYRNAGSASLPPLRIQYKDFAVWQRSQLSGEQMKAHKAYWLNAFEGELPVLDILTDRPRPARKTYNGAYSAKIISRQHADRLKALGKEGDSTLFISLLAAVNVLLYRHTGQEDIITGTLIAGRQHADLEDQIGFYVNTLPVRARFTGNDSFIDIQEQLRQHSLNAFEYEAYPFDELIQQLELQHDLSRNPLFDVCVSMQTPRKTAAHTGESQKGLSVSDYSLQNATSSRFDLSFEFVESGDELRAGLVYNTDLFNKSTAVRLLNHLEQLIIAVIKEPAKPVRLIEYISEAEKSQLLYEFNNTGVTYPGDKTVAALFREQTALTPGKTALIAGDISIDYKELDKQSDKLAVYLREKYGIKRGDFAGIMISRSEKLIIAILGILKAGAAYVPIDPAFPDERKDFILKDTGCKVLITQMEYAPDLHYFGGRLLEMDIEALMIAESDTIQYEDPCSTDVAYVMYTSGSSGTPKGVLVEHRSIVRLLKPDNFAGITQKDVLISTSAIAFDGTTFEYWSMLLNGGTLVLCEADELLDSKRLSALIKKQGVTVSWFTAGLLNQLVDENIAVFDGLHTIVAGGDKLSETHVRTLQQHYPALRIINGYGPTENTTFSTTYTLNPGDNVIPVGRPINNSFAYILDHYGQLCPVGVKGEIHVAGDGLARGYLNNEVLTAEKFIEDPFRKDGRMYRTGDLGCWLPDGNILFMGRKDDQVKINGFRVEPGEIENTVQRFPGIQSAVVIAKKIINEEKELTAYFVGEGEIDITELRTYLAKKLPAFMIPAYFIQLTEMPLTVNGKIDRKNLPEPEGIVLYGAENFVAPRNETEEKLAIIWQEITGRQRIGVKDNFFEVGGHSLRATRLVNLIHKTFEVSIALKDVFEMPVLEEQAALIQKARKNLFIPISPASMSASGYPLSASQYRLWILCQLGEVNIAYNVKDVRVFKGDLNSEALAYAFRSLIQRHEVLRTVFRTDENGEIKQFILSPDDVGFNMALHDVRGDSTAENRIKQLVKDNFTSSFDLAAGPLIRAGLIQRANQEWVFTCVTHHIISDAWSRSIQMQELMAFYNSYITGTAPALKPLRIQYKDFSVWQKEQLGTDLLREHKAYWLKHFEGVLPVLDIPTDKVRPVVKTYNGSSIKMVFSKELTDAISSLAKEQEATLFMALLAAVNGLLYIYTSQEDIIIGSPIAGREHADLEDQVGFYVNTLALRTRFEGTDTFRELLTNVRQVALGAYEHQIYPFDQLVTDLNLKHDRSRNPLFDVQVIVQNAGNAQKGAGKGKEPFTVGSYGEIGTISCVFDLVFNFEESPEGLQVRIAYDPDIYSEWLIKQLGNHLEQILDLIITHPDVPINRFDLLNEKDKQQLLSDFNKTATATDVIKEKTIISLFEEQVLRTPELTALVFGTTRLTYRQLNEKAGQLARFLKKNYHVEKNELMGVLLNRSEHMIISILGILKAGAAYVPVNPDYPRSRKDFVLKDTRIKVLITETTYLFDLDYYQGNVLAIDIPMPAAEDISPELQTGSNPEDLVYVIYTSGSSGEPKGVMVENRGLANTIQASQRVIAIPPGYKTLQLTSFSFDASAFEIFLSLASGAELHIVDDETRNDPAKLGQFITDHKIDWALIPPAYLRVLEIDRIKTLKKLVTAGEAALANKAREFLRYGEYYNAYGPTETSICATIMHVRDANLLKNDNIPIGCPIANSPVYIVNEGNKLAPVGVVGEICVGGAGLARGYLHKQSQTVEKFIPNPFVPGERMYKTGDLGRWLPDGVIEYIGRKDEQVKINGNRIEPGEIESVLMRFPQIEAAVVVPVQDKEGRNELVAYLVSFEPLSTADLVNHITRSLPAFMLPAKFVQVPHLPITSNGKIDKKALPDPYKSALSMGDNYIAPANETQRKLAMVWEQVLGLEQISVHDDYFELGGNSLKAMEIIKKIQDTMGCSIPLKVLFEEKTIESIARQITPGVLTAPSYNQLAYFSSWNRKGDHLIVLPYESDDIQIDVLTTAINQLVYRHEVLRTEFVRIKEDIKQRILPPGELSIQVEGPIPVGKEETLDTIILAEHDWEPDLFKAPLFRVRLYRFNNHRFAVLITIHHIISDGYSAAVIKNELTALYSAAARNKPMPEALTFQYRDFSEWQRSFVDSSAGLEHKKYWLQKLHDCIISTPFPNFTANNEGNKEDVNKLSLVLDGAFFESIDTFCKKNALTRTSLLLGVLMLLIHRITNKRDVAICTAVSGRNSRYYGEMDVTGLIGFFANLLIVRNEIKDAADILQHLKNVQSGFLDDLQHDAYPFDKLIDELANGRVEDLLKSAVFFNYHNFSDHTNAVYSGEAAESKKNGDIVTHFGLLFVAKEYKNCLKLNFIFNTTIFPYNQRTAIRNSFTALLQQALSA</sequence>
<dbReference type="NCBIfam" id="NF003417">
    <property type="entry name" value="PRK04813.1"/>
    <property type="match status" value="3"/>
</dbReference>
<dbReference type="PROSITE" id="PS50075">
    <property type="entry name" value="CARRIER"/>
    <property type="match status" value="3"/>
</dbReference>
<dbReference type="PANTHER" id="PTHR45527">
    <property type="entry name" value="NONRIBOSOMAL PEPTIDE SYNTHETASE"/>
    <property type="match status" value="1"/>
</dbReference>
<dbReference type="NCBIfam" id="TIGR01733">
    <property type="entry name" value="AA-adenyl-dom"/>
    <property type="match status" value="3"/>
</dbReference>
<dbReference type="InterPro" id="IPR000873">
    <property type="entry name" value="AMP-dep_synth/lig_dom"/>
</dbReference>
<dbReference type="PROSITE" id="PS00455">
    <property type="entry name" value="AMP_BINDING"/>
    <property type="match status" value="3"/>
</dbReference>
<dbReference type="InterPro" id="IPR009081">
    <property type="entry name" value="PP-bd_ACP"/>
</dbReference>
<reference evidence="5 6" key="1">
    <citation type="submission" date="2016-04" db="EMBL/GenBank/DDBJ databases">
        <authorList>
            <person name="Chen L."/>
            <person name="Zhuang W."/>
            <person name="Wang G."/>
        </authorList>
    </citation>
    <scope>NUCLEOTIDE SEQUENCE [LARGE SCALE GENOMIC DNA]</scope>
    <source>
        <strain evidence="6">GR20</strain>
    </source>
</reference>
<comment type="cofactor">
    <cofactor evidence="1">
        <name>pantetheine 4'-phosphate</name>
        <dbReference type="ChEBI" id="CHEBI:47942"/>
    </cofactor>
</comment>
<proteinExistence type="predicted"/>
<keyword evidence="3" id="KW-0597">Phosphoprotein</keyword>
<dbReference type="CDD" id="cd12117">
    <property type="entry name" value="A_NRPS_Srf_like"/>
    <property type="match status" value="1"/>
</dbReference>
<feature type="domain" description="Carrier" evidence="4">
    <location>
        <begin position="1037"/>
        <end position="1112"/>
    </location>
</feature>
<evidence type="ECO:0000256" key="3">
    <source>
        <dbReference type="ARBA" id="ARBA00022553"/>
    </source>
</evidence>
<dbReference type="CDD" id="cd19531">
    <property type="entry name" value="LCL_NRPS-like"/>
    <property type="match status" value="3"/>
</dbReference>
<dbReference type="SUPFAM" id="SSF52777">
    <property type="entry name" value="CoA-dependent acyltransferases"/>
    <property type="match status" value="8"/>
</dbReference>
<dbReference type="Pfam" id="PF00668">
    <property type="entry name" value="Condensation"/>
    <property type="match status" value="4"/>
</dbReference>
<dbReference type="EMBL" id="LWBO01000023">
    <property type="protein sequence ID" value="OQP44922.1"/>
    <property type="molecule type" value="Genomic_DNA"/>
</dbReference>
<dbReference type="InterPro" id="IPR020845">
    <property type="entry name" value="AMP-binding_CS"/>
</dbReference>
<dbReference type="Pfam" id="PF00550">
    <property type="entry name" value="PP-binding"/>
    <property type="match status" value="3"/>
</dbReference>
<accession>A0ABX3NSQ9</accession>
<dbReference type="InterPro" id="IPR001242">
    <property type="entry name" value="Condensation_dom"/>
</dbReference>
<evidence type="ECO:0000259" key="4">
    <source>
        <dbReference type="PROSITE" id="PS50075"/>
    </source>
</evidence>
<keyword evidence="2" id="KW-0596">Phosphopantetheine</keyword>
<dbReference type="Gene3D" id="3.30.559.10">
    <property type="entry name" value="Chloramphenicol acetyltransferase-like domain"/>
    <property type="match status" value="4"/>
</dbReference>
<dbReference type="InterPro" id="IPR006162">
    <property type="entry name" value="Ppantetheine_attach_site"/>
</dbReference>
<dbReference type="Gene3D" id="3.40.50.980">
    <property type="match status" value="6"/>
</dbReference>
<comment type="caution">
    <text evidence="5">The sequence shown here is derived from an EMBL/GenBank/DDBJ whole genome shotgun (WGS) entry which is preliminary data.</text>
</comment>
<dbReference type="InterPro" id="IPR023213">
    <property type="entry name" value="CAT-like_dom_sf"/>
</dbReference>
<evidence type="ECO:0000313" key="5">
    <source>
        <dbReference type="EMBL" id="OQP44922.1"/>
    </source>
</evidence>
<feature type="domain" description="Carrier" evidence="4">
    <location>
        <begin position="2096"/>
        <end position="2171"/>
    </location>
</feature>
<dbReference type="Gene3D" id="3.30.300.30">
    <property type="match status" value="3"/>
</dbReference>
<gene>
    <name evidence="5" type="ORF">A4D02_09040</name>
</gene>
<dbReference type="Gene3D" id="2.30.38.10">
    <property type="entry name" value="Luciferase, Domain 3"/>
    <property type="match status" value="3"/>
</dbReference>
<dbReference type="InterPro" id="IPR010071">
    <property type="entry name" value="AA_adenyl_dom"/>
</dbReference>